<comment type="similarity">
    <text evidence="2">Belongs to the outer membrane factor (OMF) (TC 1.B.17) family.</text>
</comment>
<dbReference type="PANTHER" id="PTHR30026">
    <property type="entry name" value="OUTER MEMBRANE PROTEIN TOLC"/>
    <property type="match status" value="1"/>
</dbReference>
<dbReference type="NCBIfam" id="TIGR01844">
    <property type="entry name" value="type_I_sec_TolC"/>
    <property type="match status" value="1"/>
</dbReference>
<evidence type="ECO:0000256" key="3">
    <source>
        <dbReference type="ARBA" id="ARBA00022448"/>
    </source>
</evidence>
<organism evidence="8 9">
    <name type="scientific">Tropicimonas omnivorans</name>
    <dbReference type="NCBI Taxonomy" id="3075590"/>
    <lineage>
        <taxon>Bacteria</taxon>
        <taxon>Pseudomonadati</taxon>
        <taxon>Pseudomonadota</taxon>
        <taxon>Alphaproteobacteria</taxon>
        <taxon>Rhodobacterales</taxon>
        <taxon>Roseobacteraceae</taxon>
        <taxon>Tropicimonas</taxon>
    </lineage>
</organism>
<dbReference type="PANTHER" id="PTHR30026:SF22">
    <property type="entry name" value="OUTER MEMBRANE EFFLUX PROTEIN"/>
    <property type="match status" value="1"/>
</dbReference>
<dbReference type="RefSeq" id="WP_311691707.1">
    <property type="nucleotide sequence ID" value="NZ_JAVRHL010000003.1"/>
</dbReference>
<keyword evidence="6" id="KW-0472">Membrane</keyword>
<evidence type="ECO:0000256" key="2">
    <source>
        <dbReference type="ARBA" id="ARBA00007613"/>
    </source>
</evidence>
<dbReference type="Pfam" id="PF02321">
    <property type="entry name" value="OEP"/>
    <property type="match status" value="2"/>
</dbReference>
<name>A0ABU3DHV1_9RHOB</name>
<dbReference type="InterPro" id="IPR051906">
    <property type="entry name" value="TolC-like"/>
</dbReference>
<keyword evidence="7" id="KW-0998">Cell outer membrane</keyword>
<evidence type="ECO:0000313" key="8">
    <source>
        <dbReference type="EMBL" id="MDT0683296.1"/>
    </source>
</evidence>
<gene>
    <name evidence="8" type="ORF">RM543_11405</name>
</gene>
<keyword evidence="4" id="KW-1134">Transmembrane beta strand</keyword>
<dbReference type="InterPro" id="IPR003423">
    <property type="entry name" value="OMP_efflux"/>
</dbReference>
<dbReference type="Gene3D" id="1.20.1600.10">
    <property type="entry name" value="Outer membrane efflux proteins (OEP)"/>
    <property type="match status" value="1"/>
</dbReference>
<keyword evidence="9" id="KW-1185">Reference proteome</keyword>
<keyword evidence="3" id="KW-0813">Transport</keyword>
<dbReference type="Proteomes" id="UP001265259">
    <property type="component" value="Unassembled WGS sequence"/>
</dbReference>
<dbReference type="InterPro" id="IPR010130">
    <property type="entry name" value="T1SS_OMP_TolC"/>
</dbReference>
<evidence type="ECO:0000256" key="6">
    <source>
        <dbReference type="ARBA" id="ARBA00023136"/>
    </source>
</evidence>
<sequence length="447" mass="48406">MSAILSGPLSAETLTDTLRDAYRNSNLLEQNRAVLRAADEDVAQAMASLRPTLDFVASSNRTFPQDPAQRLAGVPPVITTAQLQASITLYAGNRNRLAVESTKETVLSTREALRSIEQNVLLAAVQAYQDVRSAESFVQLRQNNNRLITQELNAARDRFEVGEVTRTDVALAESALAEARSLLTSAQGDLATAREAFKLAVGRFPGDLADPPPPPALPATEAEAREIAVRTHPAILQAQRQVTVAEIGIEIAEGAYMPTVTGSITGSTDSYQQDEERTASLNYSQPIYRGGQLASLERQAAARRDQARSSLLRTVREVEQSVGNAWAQRAVTAGLVDASRRQIVAAQTAFDGIREEARLGARTTLDVLDAEQDLLNARVVLVDAQAQGYVANFSLLSAMGLLTAEHLELGVQTYDPAAYYNAVRDAPAYLSPRGQKLDKVLERLGRQ</sequence>
<dbReference type="SUPFAM" id="SSF56954">
    <property type="entry name" value="Outer membrane efflux proteins (OEP)"/>
    <property type="match status" value="1"/>
</dbReference>
<comment type="subcellular location">
    <subcellularLocation>
        <location evidence="1">Cell outer membrane</location>
    </subcellularLocation>
</comment>
<evidence type="ECO:0000256" key="5">
    <source>
        <dbReference type="ARBA" id="ARBA00022692"/>
    </source>
</evidence>
<evidence type="ECO:0000256" key="1">
    <source>
        <dbReference type="ARBA" id="ARBA00004442"/>
    </source>
</evidence>
<keyword evidence="5" id="KW-0812">Transmembrane</keyword>
<accession>A0ABU3DHV1</accession>
<evidence type="ECO:0000256" key="7">
    <source>
        <dbReference type="ARBA" id="ARBA00023237"/>
    </source>
</evidence>
<dbReference type="EMBL" id="JAVRHL010000003">
    <property type="protein sequence ID" value="MDT0683296.1"/>
    <property type="molecule type" value="Genomic_DNA"/>
</dbReference>
<evidence type="ECO:0000256" key="4">
    <source>
        <dbReference type="ARBA" id="ARBA00022452"/>
    </source>
</evidence>
<protein>
    <submittedName>
        <fullName evidence="8">TolC family outer membrane protein</fullName>
    </submittedName>
</protein>
<reference evidence="8 9" key="1">
    <citation type="submission" date="2023-09" db="EMBL/GenBank/DDBJ databases">
        <authorList>
            <person name="Rey-Velasco X."/>
        </authorList>
    </citation>
    <scope>NUCLEOTIDE SEQUENCE [LARGE SCALE GENOMIC DNA]</scope>
    <source>
        <strain evidence="8 9">F158</strain>
    </source>
</reference>
<evidence type="ECO:0000313" key="9">
    <source>
        <dbReference type="Proteomes" id="UP001265259"/>
    </source>
</evidence>
<comment type="caution">
    <text evidence="8">The sequence shown here is derived from an EMBL/GenBank/DDBJ whole genome shotgun (WGS) entry which is preliminary data.</text>
</comment>
<proteinExistence type="inferred from homology"/>